<organism evidence="1 2">
    <name type="scientific">Xaviernesmea rhizosphaerae</name>
    <dbReference type="NCBI Taxonomy" id="1672749"/>
    <lineage>
        <taxon>Bacteria</taxon>
        <taxon>Pseudomonadati</taxon>
        <taxon>Pseudomonadota</taxon>
        <taxon>Alphaproteobacteria</taxon>
        <taxon>Hyphomicrobiales</taxon>
        <taxon>Rhizobiaceae</taxon>
        <taxon>Rhizobium/Agrobacterium group</taxon>
        <taxon>Xaviernesmea</taxon>
    </lineage>
</organism>
<accession>A0ABX3P9U4</accession>
<dbReference type="EMBL" id="MSPX01000020">
    <property type="protein sequence ID" value="OQP84468.1"/>
    <property type="molecule type" value="Genomic_DNA"/>
</dbReference>
<sequence length="405" mass="45633">MGNSIIELKLLEDERLDKPEAQAKIAKLFGPLDIDKPVIVVDPTKLDDSGRRTYANIMRAPIKNAVRSASGQLKQTKSEIDPSATTVMLVINNGLTTMGHEELLDHVVGRAKNDTNEIDAVVVAGCYLHSDGFDTYALWPIDCVTMHSERPFREFETLRECWNDLAERHMTEFVQGKHGQAAGKVAQMDAVFSWDGRTYVKPAVSMGAHSEFYGEHRPRRNSVTFNEVEGVAVTVPRLSQSEYRRIRPALRDEPLLKDLETWNTHIAEAMATGTPDKPVVPIDISRGRWEAWKRRHPDFTGTQSLRHAANEAYGAKASRLVHAARDAKTVKKLPRRFVWVQVELIGQDEKNDLAHIGYMMDGNEEVLATNLRMGHYQALALAAAHAIRLGLTEILWNHDLRYAWV</sequence>
<gene>
    <name evidence="1" type="ORF">BTR14_18985</name>
</gene>
<evidence type="ECO:0000313" key="1">
    <source>
        <dbReference type="EMBL" id="OQP84468.1"/>
    </source>
</evidence>
<comment type="caution">
    <text evidence="1">The sequence shown here is derived from an EMBL/GenBank/DDBJ whole genome shotgun (WGS) entry which is preliminary data.</text>
</comment>
<keyword evidence="2" id="KW-1185">Reference proteome</keyword>
<protein>
    <submittedName>
        <fullName evidence="1">Uncharacterized protein</fullName>
    </submittedName>
</protein>
<reference evidence="1 2" key="1">
    <citation type="journal article" date="2017" name="Antonie Van Leeuwenhoek">
        <title>Rhizobium rhizosphaerae sp. nov., a novel species isolated from rice rhizosphere.</title>
        <authorList>
            <person name="Zhao J.J."/>
            <person name="Zhang J."/>
            <person name="Zhang R.J."/>
            <person name="Zhang C.W."/>
            <person name="Yin H.Q."/>
            <person name="Zhang X.X."/>
        </authorList>
    </citation>
    <scope>NUCLEOTIDE SEQUENCE [LARGE SCALE GENOMIC DNA]</scope>
    <source>
        <strain evidence="1 2">RD15</strain>
    </source>
</reference>
<evidence type="ECO:0000313" key="2">
    <source>
        <dbReference type="Proteomes" id="UP000192652"/>
    </source>
</evidence>
<dbReference type="Proteomes" id="UP000192652">
    <property type="component" value="Unassembled WGS sequence"/>
</dbReference>
<name>A0ABX3P9U4_9HYPH</name>
<proteinExistence type="predicted"/>